<comment type="caution">
    <text evidence="4">The sequence shown here is derived from an EMBL/GenBank/DDBJ whole genome shotgun (WGS) entry which is preliminary data.</text>
</comment>
<keyword evidence="4" id="KW-0548">Nucleotidyltransferase</keyword>
<keyword evidence="4" id="KW-0808">Transferase</keyword>
<dbReference type="InterPro" id="IPR029787">
    <property type="entry name" value="Nucleotide_cyclase"/>
</dbReference>
<protein>
    <submittedName>
        <fullName evidence="4">Diguanylate cyclase</fullName>
        <ecNumber evidence="4">2.7.7.65</ecNumber>
    </submittedName>
</protein>
<dbReference type="SMART" id="SM00267">
    <property type="entry name" value="GGDEF"/>
    <property type="match status" value="1"/>
</dbReference>
<dbReference type="PANTHER" id="PTHR44757">
    <property type="entry name" value="DIGUANYLATE CYCLASE DGCP"/>
    <property type="match status" value="1"/>
</dbReference>
<proteinExistence type="predicted"/>
<dbReference type="PROSITE" id="PS50113">
    <property type="entry name" value="PAC"/>
    <property type="match status" value="1"/>
</dbReference>
<keyword evidence="5" id="KW-1185">Reference proteome</keyword>
<dbReference type="PROSITE" id="PS50112">
    <property type="entry name" value="PAS"/>
    <property type="match status" value="2"/>
</dbReference>
<dbReference type="InterPro" id="IPR001610">
    <property type="entry name" value="PAC"/>
</dbReference>
<dbReference type="PANTHER" id="PTHR44757:SF2">
    <property type="entry name" value="BIOFILM ARCHITECTURE MAINTENANCE PROTEIN MBAA"/>
    <property type="match status" value="1"/>
</dbReference>
<dbReference type="InterPro" id="IPR013655">
    <property type="entry name" value="PAS_fold_3"/>
</dbReference>
<evidence type="ECO:0000259" key="1">
    <source>
        <dbReference type="PROSITE" id="PS50112"/>
    </source>
</evidence>
<dbReference type="Proteomes" id="UP001454086">
    <property type="component" value="Unassembled WGS sequence"/>
</dbReference>
<feature type="domain" description="PAS" evidence="1">
    <location>
        <begin position="281"/>
        <end position="357"/>
    </location>
</feature>
<gene>
    <name evidence="4" type="ORF">WMQ36_08565</name>
</gene>
<feature type="domain" description="PAS" evidence="1">
    <location>
        <begin position="157"/>
        <end position="233"/>
    </location>
</feature>
<reference evidence="4 5" key="1">
    <citation type="submission" date="2024-03" db="EMBL/GenBank/DDBJ databases">
        <title>Human intestinal bacterial collection.</title>
        <authorList>
            <person name="Pauvert C."/>
            <person name="Hitch T.C.A."/>
            <person name="Clavel T."/>
        </authorList>
    </citation>
    <scope>NUCLEOTIDE SEQUENCE [LARGE SCALE GENOMIC DNA]</scope>
    <source>
        <strain evidence="4 5">CLA-SR-H021</strain>
    </source>
</reference>
<feature type="domain" description="GGDEF" evidence="3">
    <location>
        <begin position="566"/>
        <end position="699"/>
    </location>
</feature>
<dbReference type="PROSITE" id="PS50887">
    <property type="entry name" value="GGDEF"/>
    <property type="match status" value="1"/>
</dbReference>
<dbReference type="Pfam" id="PF08447">
    <property type="entry name" value="PAS_3"/>
    <property type="match status" value="3"/>
</dbReference>
<dbReference type="GO" id="GO:0052621">
    <property type="term" value="F:diguanylate cyclase activity"/>
    <property type="evidence" value="ECO:0007669"/>
    <property type="project" value="UniProtKB-EC"/>
</dbReference>
<accession>A0ABV1D606</accession>
<sequence length="701" mass="78542">MDEHHGISGFPGGLEKKYAGGILDSIMDMVPGGLVGISFESRDILFAGGCIFDMAGYGREEIQVSCHHRCLDMIVFPQDRECVKAFITAQSNASMSGQAKAISETELGFRIMKRDGGLMWVRAFAGRLPDSPWGSCLLLYLLDDTQRMEAAWDAEGMRRKMGNLMNTIPGGVARLCLSDNNRIVMATDRYYALTGYSREECGQAPIYGNALNFVLEEDLPKVNAAIDKLIRNNSAVSVDYRIRMKNGDVSQNTAYCSKVEQAGDQIYIDIIVLDSTLLERSERRLAALTNSIPGGVVRLHVDDDIYIDYANEGFYRLAGYPEDEFNGEGIHRRYTRIILPEDREMVLDRVKSFVASRRDCPSLDYRILTKAGKVRWMRASAARVPGGLEEKNSVQCVLIDITESRRTEEESLINAERYRIIAEQAQDIIFTWNLGDGSIHFSPVFESKFGFPPPAQIYDRVFEEDRPIVDDAVSRLKAGESYVVIEYRFRAGQGRLIWCRTRMTVIHGSDKRQKQVVGIIIDIDEDKRAAAQMQKRAETDALTGLPNRGTVQQLVESHLKHCGPDQNHAFLLIDIDNFKWVNDTFGHQRGDEVLSDASALLREQVRPCDVAGRLGGDEFVVFMDDVPSVEQVMEIAARLGELFNHSFSFGKDPGSVSISIGIALSPAHGTTFDELYRNADKALYESKNHGRNRYSIYSPPG</sequence>
<organism evidence="4 5">
    <name type="scientific">Enterocloster hominis</name>
    <name type="common">ex Hitch et al. 2024</name>
    <dbReference type="NCBI Taxonomy" id="1917870"/>
    <lineage>
        <taxon>Bacteria</taxon>
        <taxon>Bacillati</taxon>
        <taxon>Bacillota</taxon>
        <taxon>Clostridia</taxon>
        <taxon>Lachnospirales</taxon>
        <taxon>Lachnospiraceae</taxon>
        <taxon>Enterocloster</taxon>
    </lineage>
</organism>
<dbReference type="CDD" id="cd00130">
    <property type="entry name" value="PAS"/>
    <property type="match status" value="3"/>
</dbReference>
<dbReference type="NCBIfam" id="TIGR00254">
    <property type="entry name" value="GGDEF"/>
    <property type="match status" value="1"/>
</dbReference>
<dbReference type="InterPro" id="IPR000160">
    <property type="entry name" value="GGDEF_dom"/>
</dbReference>
<feature type="domain" description="PAC" evidence="2">
    <location>
        <begin position="483"/>
        <end position="535"/>
    </location>
</feature>
<evidence type="ECO:0000313" key="5">
    <source>
        <dbReference type="Proteomes" id="UP001454086"/>
    </source>
</evidence>
<evidence type="ECO:0000313" key="4">
    <source>
        <dbReference type="EMBL" id="MEQ2425022.1"/>
    </source>
</evidence>
<evidence type="ECO:0000259" key="3">
    <source>
        <dbReference type="PROSITE" id="PS50887"/>
    </source>
</evidence>
<dbReference type="EC" id="2.7.7.65" evidence="4"/>
<dbReference type="InterPro" id="IPR000014">
    <property type="entry name" value="PAS"/>
</dbReference>
<dbReference type="Pfam" id="PF00990">
    <property type="entry name" value="GGDEF"/>
    <property type="match status" value="1"/>
</dbReference>
<dbReference type="SMART" id="SM00091">
    <property type="entry name" value="PAS"/>
    <property type="match status" value="4"/>
</dbReference>
<dbReference type="SUPFAM" id="SSF55785">
    <property type="entry name" value="PYP-like sensor domain (PAS domain)"/>
    <property type="match status" value="3"/>
</dbReference>
<dbReference type="InterPro" id="IPR043128">
    <property type="entry name" value="Rev_trsase/Diguanyl_cyclase"/>
</dbReference>
<dbReference type="CDD" id="cd01949">
    <property type="entry name" value="GGDEF"/>
    <property type="match status" value="1"/>
</dbReference>
<dbReference type="RefSeq" id="WP_349118105.1">
    <property type="nucleotide sequence ID" value="NZ_JBBMFM010000023.1"/>
</dbReference>
<dbReference type="NCBIfam" id="TIGR00229">
    <property type="entry name" value="sensory_box"/>
    <property type="match status" value="2"/>
</dbReference>
<dbReference type="Gene3D" id="3.30.70.270">
    <property type="match status" value="1"/>
</dbReference>
<evidence type="ECO:0000259" key="2">
    <source>
        <dbReference type="PROSITE" id="PS50113"/>
    </source>
</evidence>
<dbReference type="Gene3D" id="3.30.450.20">
    <property type="entry name" value="PAS domain"/>
    <property type="match status" value="3"/>
</dbReference>
<dbReference type="InterPro" id="IPR000700">
    <property type="entry name" value="PAS-assoc_C"/>
</dbReference>
<name>A0ABV1D606_9FIRM</name>
<dbReference type="SUPFAM" id="SSF55073">
    <property type="entry name" value="Nucleotide cyclase"/>
    <property type="match status" value="1"/>
</dbReference>
<dbReference type="InterPro" id="IPR052155">
    <property type="entry name" value="Biofilm_reg_signaling"/>
</dbReference>
<dbReference type="SMART" id="SM00086">
    <property type="entry name" value="PAC"/>
    <property type="match status" value="3"/>
</dbReference>
<dbReference type="EMBL" id="JBBMFM010000023">
    <property type="protein sequence ID" value="MEQ2425022.1"/>
    <property type="molecule type" value="Genomic_DNA"/>
</dbReference>
<dbReference type="InterPro" id="IPR035965">
    <property type="entry name" value="PAS-like_dom_sf"/>
</dbReference>